<evidence type="ECO:0000313" key="7">
    <source>
        <dbReference type="EMBL" id="MBB3955278.1"/>
    </source>
</evidence>
<dbReference type="PANTHER" id="PTHR30328:SF54">
    <property type="entry name" value="HTH-TYPE TRANSCRIPTIONAL REPRESSOR SCO4008"/>
    <property type="match status" value="1"/>
</dbReference>
<dbReference type="Pfam" id="PF14514">
    <property type="entry name" value="TetR_C_9"/>
    <property type="match status" value="1"/>
</dbReference>
<evidence type="ECO:0000313" key="8">
    <source>
        <dbReference type="Proteomes" id="UP000548867"/>
    </source>
</evidence>
<evidence type="ECO:0000259" key="6">
    <source>
        <dbReference type="PROSITE" id="PS50977"/>
    </source>
</evidence>
<sequence>MNEQVNQEPKRSRGRPRAGAQDIDTSVGKDALIDATIDLLRTMPPSAITPVVVARSTGVHPSLIRYYFHNRATLLVAVAEKLTQRFAAQFEASAQSEGTAEERLCARISTLIDLNSTYPFFHQLFATEIAGSEDPAARAMITQFTNRGTAAYGSILRAGLGEGAFRGMDPSLLYVAVVGMSEFFVSARRQLEVAAGVSLDEAELREAYKAFVCDLVLNGARVRKTD</sequence>
<evidence type="ECO:0000256" key="4">
    <source>
        <dbReference type="PROSITE-ProRule" id="PRU00335"/>
    </source>
</evidence>
<reference evidence="7 8" key="1">
    <citation type="submission" date="2020-08" db="EMBL/GenBank/DDBJ databases">
        <title>Genomic Encyclopedia of Type Strains, Phase IV (KMG-IV): sequencing the most valuable type-strain genomes for metagenomic binning, comparative biology and taxonomic classification.</title>
        <authorList>
            <person name="Goeker M."/>
        </authorList>
    </citation>
    <scope>NUCLEOTIDE SEQUENCE [LARGE SCALE GENOMIC DNA]</scope>
    <source>
        <strain evidence="7 8">DSM 27057</strain>
    </source>
</reference>
<feature type="domain" description="HTH tetR-type" evidence="6">
    <location>
        <begin position="26"/>
        <end position="86"/>
    </location>
</feature>
<keyword evidence="3" id="KW-0804">Transcription</keyword>
<proteinExistence type="predicted"/>
<dbReference type="EMBL" id="JACIDX010000007">
    <property type="protein sequence ID" value="MBB3955278.1"/>
    <property type="molecule type" value="Genomic_DNA"/>
</dbReference>
<organism evidence="7 8">
    <name type="scientific">Novosphingobium sediminicola</name>
    <dbReference type="NCBI Taxonomy" id="563162"/>
    <lineage>
        <taxon>Bacteria</taxon>
        <taxon>Pseudomonadati</taxon>
        <taxon>Pseudomonadota</taxon>
        <taxon>Alphaproteobacteria</taxon>
        <taxon>Sphingomonadales</taxon>
        <taxon>Sphingomonadaceae</taxon>
        <taxon>Novosphingobium</taxon>
    </lineage>
</organism>
<evidence type="ECO:0000256" key="2">
    <source>
        <dbReference type="ARBA" id="ARBA00023125"/>
    </source>
</evidence>
<dbReference type="SUPFAM" id="SSF46689">
    <property type="entry name" value="Homeodomain-like"/>
    <property type="match status" value="1"/>
</dbReference>
<dbReference type="PANTHER" id="PTHR30328">
    <property type="entry name" value="TRANSCRIPTIONAL REPRESSOR"/>
    <property type="match status" value="1"/>
</dbReference>
<dbReference type="RefSeq" id="WP_183625423.1">
    <property type="nucleotide sequence ID" value="NZ_JACIDX010000007.1"/>
</dbReference>
<dbReference type="InterPro" id="IPR050109">
    <property type="entry name" value="HTH-type_TetR-like_transc_reg"/>
</dbReference>
<dbReference type="InterPro" id="IPR036271">
    <property type="entry name" value="Tet_transcr_reg_TetR-rel_C_sf"/>
</dbReference>
<evidence type="ECO:0000256" key="3">
    <source>
        <dbReference type="ARBA" id="ARBA00023163"/>
    </source>
</evidence>
<protein>
    <submittedName>
        <fullName evidence="7">AcrR family transcriptional regulator</fullName>
    </submittedName>
</protein>
<dbReference type="InterPro" id="IPR001647">
    <property type="entry name" value="HTH_TetR"/>
</dbReference>
<feature type="DNA-binding region" description="H-T-H motif" evidence="4">
    <location>
        <begin position="49"/>
        <end position="68"/>
    </location>
</feature>
<dbReference type="Proteomes" id="UP000548867">
    <property type="component" value="Unassembled WGS sequence"/>
</dbReference>
<dbReference type="AlphaFoldDB" id="A0A7W6CEW9"/>
<name>A0A7W6CEW9_9SPHN</name>
<keyword evidence="8" id="KW-1185">Reference proteome</keyword>
<comment type="caution">
    <text evidence="7">The sequence shown here is derived from an EMBL/GenBank/DDBJ whole genome shotgun (WGS) entry which is preliminary data.</text>
</comment>
<evidence type="ECO:0000256" key="5">
    <source>
        <dbReference type="SAM" id="MobiDB-lite"/>
    </source>
</evidence>
<dbReference type="Gene3D" id="1.10.357.10">
    <property type="entry name" value="Tetracycline Repressor, domain 2"/>
    <property type="match status" value="1"/>
</dbReference>
<accession>A0A7W6CEW9</accession>
<dbReference type="SUPFAM" id="SSF48498">
    <property type="entry name" value="Tetracyclin repressor-like, C-terminal domain"/>
    <property type="match status" value="1"/>
</dbReference>
<dbReference type="PROSITE" id="PS50977">
    <property type="entry name" value="HTH_TETR_2"/>
    <property type="match status" value="1"/>
</dbReference>
<keyword evidence="1" id="KW-0805">Transcription regulation</keyword>
<keyword evidence="2 4" id="KW-0238">DNA-binding</keyword>
<dbReference type="InterPro" id="IPR011075">
    <property type="entry name" value="TetR_C"/>
</dbReference>
<dbReference type="InterPro" id="IPR009057">
    <property type="entry name" value="Homeodomain-like_sf"/>
</dbReference>
<dbReference type="GO" id="GO:0003677">
    <property type="term" value="F:DNA binding"/>
    <property type="evidence" value="ECO:0007669"/>
    <property type="project" value="UniProtKB-UniRule"/>
</dbReference>
<evidence type="ECO:0000256" key="1">
    <source>
        <dbReference type="ARBA" id="ARBA00023015"/>
    </source>
</evidence>
<feature type="region of interest" description="Disordered" evidence="5">
    <location>
        <begin position="1"/>
        <end position="23"/>
    </location>
</feature>
<gene>
    <name evidence="7" type="ORF">GGR38_002230</name>
</gene>